<evidence type="ECO:0000256" key="7">
    <source>
        <dbReference type="SAM" id="SignalP"/>
    </source>
</evidence>
<organism evidence="12 13">
    <name type="scientific">Candidatus Schekmanbacteria bacterium RIFCSPLOWO2_12_FULL_38_15</name>
    <dbReference type="NCBI Taxonomy" id="1817883"/>
    <lineage>
        <taxon>Bacteria</taxon>
        <taxon>Candidatus Schekmaniibacteriota</taxon>
    </lineage>
</organism>
<evidence type="ECO:0000256" key="6">
    <source>
        <dbReference type="RuleBase" id="RU003355"/>
    </source>
</evidence>
<feature type="domain" description="NOMO second beta-sandwich" evidence="11">
    <location>
        <begin position="29"/>
        <end position="109"/>
    </location>
</feature>
<dbReference type="InterPro" id="IPR055074">
    <property type="entry name" value="NOMO1-3_2nd"/>
</dbReference>
<dbReference type="Pfam" id="PF04151">
    <property type="entry name" value="PPC"/>
    <property type="match status" value="1"/>
</dbReference>
<dbReference type="Gene3D" id="3.40.50.200">
    <property type="entry name" value="Peptidase S8/S53 domain"/>
    <property type="match status" value="1"/>
</dbReference>
<evidence type="ECO:0008006" key="14">
    <source>
        <dbReference type="Google" id="ProtNLM"/>
    </source>
</evidence>
<feature type="active site" description="Charge relay system" evidence="5">
    <location>
        <position position="776"/>
    </location>
</feature>
<dbReference type="STRING" id="1817883.A3G31_07925"/>
<evidence type="ECO:0000256" key="4">
    <source>
        <dbReference type="ARBA" id="ARBA00022825"/>
    </source>
</evidence>
<feature type="domain" description="Peptidase S8/S53" evidence="8">
    <location>
        <begin position="531"/>
        <end position="818"/>
    </location>
</feature>
<feature type="active site" description="Charge relay system" evidence="5">
    <location>
        <position position="539"/>
    </location>
</feature>
<evidence type="ECO:0000313" key="12">
    <source>
        <dbReference type="EMBL" id="OGL53419.1"/>
    </source>
</evidence>
<dbReference type="SUPFAM" id="SSF49478">
    <property type="entry name" value="Cna protein B-type domain"/>
    <property type="match status" value="1"/>
</dbReference>
<evidence type="ECO:0000313" key="13">
    <source>
        <dbReference type="Proteomes" id="UP000178082"/>
    </source>
</evidence>
<dbReference type="CDD" id="cd07496">
    <property type="entry name" value="Peptidases_S8_13"/>
    <property type="match status" value="1"/>
</dbReference>
<dbReference type="InterPro" id="IPR034176">
    <property type="entry name" value="Peptidases_S8_13"/>
</dbReference>
<dbReference type="Pfam" id="PF19190">
    <property type="entry name" value="BACON_2"/>
    <property type="match status" value="1"/>
</dbReference>
<dbReference type="Pfam" id="PF22904">
    <property type="entry name" value="NOMO1-like_2nd"/>
    <property type="match status" value="1"/>
</dbReference>
<dbReference type="InterPro" id="IPR015500">
    <property type="entry name" value="Peptidase_S8_subtilisin-rel"/>
</dbReference>
<evidence type="ECO:0000259" key="11">
    <source>
        <dbReference type="Pfam" id="PF22904"/>
    </source>
</evidence>
<dbReference type="InterPro" id="IPR022398">
    <property type="entry name" value="Peptidase_S8_His-AS"/>
</dbReference>
<keyword evidence="4 5" id="KW-0720">Serine protease</keyword>
<feature type="signal peptide" evidence="7">
    <location>
        <begin position="1"/>
        <end position="21"/>
    </location>
</feature>
<gene>
    <name evidence="12" type="ORF">A3G31_07925</name>
</gene>
<dbReference type="PROSITE" id="PS51892">
    <property type="entry name" value="SUBTILASE"/>
    <property type="match status" value="1"/>
</dbReference>
<name>A0A1F7SI23_9BACT</name>
<dbReference type="PANTHER" id="PTHR43806:SF11">
    <property type="entry name" value="CEREVISIN-RELATED"/>
    <property type="match status" value="1"/>
</dbReference>
<feature type="chain" id="PRO_5009532403" description="Peptidase S8/S53 domain-containing protein" evidence="7">
    <location>
        <begin position="22"/>
        <end position="1066"/>
    </location>
</feature>
<dbReference type="PANTHER" id="PTHR43806">
    <property type="entry name" value="PEPTIDASE S8"/>
    <property type="match status" value="1"/>
</dbReference>
<dbReference type="Proteomes" id="UP000178082">
    <property type="component" value="Unassembled WGS sequence"/>
</dbReference>
<evidence type="ECO:0000256" key="1">
    <source>
        <dbReference type="ARBA" id="ARBA00011073"/>
    </source>
</evidence>
<feature type="active site" description="Charge relay system" evidence="5">
    <location>
        <position position="592"/>
    </location>
</feature>
<dbReference type="InterPro" id="IPR007280">
    <property type="entry name" value="Peptidase_C_arc/bac"/>
</dbReference>
<proteinExistence type="inferred from homology"/>
<dbReference type="PROSITE" id="PS00137">
    <property type="entry name" value="SUBTILASE_HIS"/>
    <property type="match status" value="1"/>
</dbReference>
<dbReference type="Pfam" id="PF00082">
    <property type="entry name" value="Peptidase_S8"/>
    <property type="match status" value="1"/>
</dbReference>
<dbReference type="GO" id="GO:0004252">
    <property type="term" value="F:serine-type endopeptidase activity"/>
    <property type="evidence" value="ECO:0007669"/>
    <property type="project" value="UniProtKB-UniRule"/>
</dbReference>
<feature type="domain" description="Peptidase C-terminal archaeal/bacterial" evidence="9">
    <location>
        <begin position="123"/>
        <end position="186"/>
    </location>
</feature>
<evidence type="ECO:0000259" key="8">
    <source>
        <dbReference type="Pfam" id="PF00082"/>
    </source>
</evidence>
<dbReference type="Gene3D" id="2.60.120.380">
    <property type="match status" value="2"/>
</dbReference>
<reference evidence="12 13" key="1">
    <citation type="journal article" date="2016" name="Nat. Commun.">
        <title>Thousands of microbial genomes shed light on interconnected biogeochemical processes in an aquifer system.</title>
        <authorList>
            <person name="Anantharaman K."/>
            <person name="Brown C.T."/>
            <person name="Hug L.A."/>
            <person name="Sharon I."/>
            <person name="Castelle C.J."/>
            <person name="Probst A.J."/>
            <person name="Thomas B.C."/>
            <person name="Singh A."/>
            <person name="Wilkins M.J."/>
            <person name="Karaoz U."/>
            <person name="Brodie E.L."/>
            <person name="Williams K.H."/>
            <person name="Hubbard S.S."/>
            <person name="Banfield J.F."/>
        </authorList>
    </citation>
    <scope>NUCLEOTIDE SEQUENCE [LARGE SCALE GENOMIC DNA]</scope>
</reference>
<dbReference type="SUPFAM" id="SSF52743">
    <property type="entry name" value="Subtilisin-like"/>
    <property type="match status" value="1"/>
</dbReference>
<dbReference type="Gene3D" id="2.60.40.1120">
    <property type="entry name" value="Carboxypeptidase-like, regulatory domain"/>
    <property type="match status" value="1"/>
</dbReference>
<keyword evidence="7" id="KW-0732">Signal</keyword>
<evidence type="ECO:0000256" key="3">
    <source>
        <dbReference type="ARBA" id="ARBA00022801"/>
    </source>
</evidence>
<keyword evidence="2 5" id="KW-0645">Protease</keyword>
<dbReference type="AlphaFoldDB" id="A0A1F7SI23"/>
<dbReference type="InterPro" id="IPR023828">
    <property type="entry name" value="Peptidase_S8_Ser-AS"/>
</dbReference>
<dbReference type="PROSITE" id="PS00138">
    <property type="entry name" value="SUBTILASE_SER"/>
    <property type="match status" value="1"/>
</dbReference>
<protein>
    <recommendedName>
        <fullName evidence="14">Peptidase S8/S53 domain-containing protein</fullName>
    </recommendedName>
</protein>
<dbReference type="PROSITE" id="PS00136">
    <property type="entry name" value="SUBTILASE_ASP"/>
    <property type="match status" value="1"/>
</dbReference>
<dbReference type="PRINTS" id="PR00723">
    <property type="entry name" value="SUBTILISIN"/>
</dbReference>
<evidence type="ECO:0000256" key="5">
    <source>
        <dbReference type="PROSITE-ProRule" id="PRU01240"/>
    </source>
</evidence>
<sequence>MKKFLLILLGACFLLSLSANEADSRISRFTISGIVKKTGTGKRLKDVSIGLSGTTSQGEVTRTSKTNRLGKYSFTKLLAGTYTIIPSFPGYVFDPNSQQITIAKRNKTANFKATPGEEITIEDIYKVALKKPAKISLKILNTSADLDLYLLDPLTGEKLAVSDSAFPGQEKSITVNDLGTYIIGVDAKDLESNYILTIDSFSTGSNFINRKVLSNSSKSATSSSIDFGVPVSGSLDLSDDYFDDSTLYDQYFFTGQANQSVDIRMSSAEIDSYLYLIYSGIFEDTIIAEDDDSGGGNDARISGELPYSGTYSIIANSRFVLETGSYTLTLEEFNPNATGSISGKLIVEDYISLTEEENNEDNLSGAFNILYFPVKIFGASEDGDPGTTITIPKTVSKKRKKATADFVPGEVVVKFKNGKTPSASKKVLQFNLKKKGESYNGPLLFEISELKEFKKSLSEKGSLAKKKAVDSLKAQTLRVIEKLNQDPDVLYAEPNYIYYPAKTPNDTYYKYQWHYPLINLPETWDITTGNSSVTVAVIDTGVLLNHPDLKTRLTSDGYDFISDAGNALDEDGIDSNADDPGDDPAKVHSSFHGSHVAGTIGALTDNSTGVAGVDWNCKIMPIRVLGKEGGTNFDITQAILYAARLENSSKNFPSKKADVINMSLGGPGSAQSQQDAITKAINAGVTIVAASGNSNKDSQSEPFYPASYDGVISVGAVDLNAEKAPYSNYGTRIDILAPGGDTSSDKNGDGYQDGVLSTLKSEESNEFNYVFYQGTSMASPHVAGIIALIQGARVSKELPLLSPSEIKNILINTSSGVSSSTKAKFPNAGLINPKNAVLSAIETSSGVGPKLAVSTKSLNFGTEETSLTVLVENGGGETLSLTQVTSSDSWLSASPESGDAPLILTVTVDRTGLSPGGYEGTIDIASNGGNAEINVSMQVQGEDEPTPGKRDIGEVFVLVVDKNTFETVAQAETNVTNNFSYNVISIPEGEYYIIAGTDRDNNDIICEDEDACGIFPLFSEPDLVKIEADKESSGIDFPVSELSFITGKNLPKKGFMKLKKKPKAMQ</sequence>
<dbReference type="InterPro" id="IPR013783">
    <property type="entry name" value="Ig-like_fold"/>
</dbReference>
<comment type="caution">
    <text evidence="12">The sequence shown here is derived from an EMBL/GenBank/DDBJ whole genome shotgun (WGS) entry which is preliminary data.</text>
</comment>
<evidence type="ECO:0000259" key="9">
    <source>
        <dbReference type="Pfam" id="PF04151"/>
    </source>
</evidence>
<keyword evidence="3 5" id="KW-0378">Hydrolase</keyword>
<evidence type="ECO:0000259" key="10">
    <source>
        <dbReference type="Pfam" id="PF19190"/>
    </source>
</evidence>
<dbReference type="InterPro" id="IPR050131">
    <property type="entry name" value="Peptidase_S8_subtilisin-like"/>
</dbReference>
<dbReference type="InterPro" id="IPR036852">
    <property type="entry name" value="Peptidase_S8/S53_dom_sf"/>
</dbReference>
<dbReference type="Gene3D" id="2.60.40.10">
    <property type="entry name" value="Immunoglobulins"/>
    <property type="match status" value="1"/>
</dbReference>
<evidence type="ECO:0000256" key="2">
    <source>
        <dbReference type="ARBA" id="ARBA00022670"/>
    </source>
</evidence>
<accession>A0A1F7SI23</accession>
<dbReference type="InterPro" id="IPR000209">
    <property type="entry name" value="Peptidase_S8/S53_dom"/>
</dbReference>
<dbReference type="InterPro" id="IPR024361">
    <property type="entry name" value="BACON"/>
</dbReference>
<feature type="domain" description="BACON" evidence="10">
    <location>
        <begin position="851"/>
        <end position="930"/>
    </location>
</feature>
<comment type="similarity">
    <text evidence="1 5 6">Belongs to the peptidase S8 family.</text>
</comment>
<dbReference type="InterPro" id="IPR023827">
    <property type="entry name" value="Peptidase_S8_Asp-AS"/>
</dbReference>
<dbReference type="GO" id="GO:0006508">
    <property type="term" value="P:proteolysis"/>
    <property type="evidence" value="ECO:0007669"/>
    <property type="project" value="UniProtKB-KW"/>
</dbReference>
<dbReference type="EMBL" id="MGDI01000025">
    <property type="protein sequence ID" value="OGL53419.1"/>
    <property type="molecule type" value="Genomic_DNA"/>
</dbReference>